<dbReference type="AlphaFoldDB" id="S7Q0B2"/>
<dbReference type="KEGG" id="gtr:GLOTRDRAFT_100923"/>
<evidence type="ECO:0000256" key="1">
    <source>
        <dbReference type="SAM" id="MobiDB-lite"/>
    </source>
</evidence>
<feature type="compositionally biased region" description="Basic and acidic residues" evidence="1">
    <location>
        <begin position="14"/>
        <end position="25"/>
    </location>
</feature>
<protein>
    <submittedName>
        <fullName evidence="2">Uncharacterized protein</fullName>
    </submittedName>
</protein>
<keyword evidence="3" id="KW-1185">Reference proteome</keyword>
<feature type="compositionally biased region" description="Polar residues" evidence="1">
    <location>
        <begin position="1"/>
        <end position="13"/>
    </location>
</feature>
<dbReference type="Proteomes" id="UP000030669">
    <property type="component" value="Unassembled WGS sequence"/>
</dbReference>
<organism evidence="2 3">
    <name type="scientific">Gloeophyllum trabeum (strain ATCC 11539 / FP-39264 / Madison 617)</name>
    <name type="common">Brown rot fungus</name>
    <dbReference type="NCBI Taxonomy" id="670483"/>
    <lineage>
        <taxon>Eukaryota</taxon>
        <taxon>Fungi</taxon>
        <taxon>Dikarya</taxon>
        <taxon>Basidiomycota</taxon>
        <taxon>Agaricomycotina</taxon>
        <taxon>Agaricomycetes</taxon>
        <taxon>Gloeophyllales</taxon>
        <taxon>Gloeophyllaceae</taxon>
        <taxon>Gloeophyllum</taxon>
    </lineage>
</organism>
<evidence type="ECO:0000313" key="3">
    <source>
        <dbReference type="Proteomes" id="UP000030669"/>
    </source>
</evidence>
<name>S7Q0B2_GLOTA</name>
<reference evidence="2 3" key="1">
    <citation type="journal article" date="2012" name="Science">
        <title>The Paleozoic origin of enzymatic lignin decomposition reconstructed from 31 fungal genomes.</title>
        <authorList>
            <person name="Floudas D."/>
            <person name="Binder M."/>
            <person name="Riley R."/>
            <person name="Barry K."/>
            <person name="Blanchette R.A."/>
            <person name="Henrissat B."/>
            <person name="Martinez A.T."/>
            <person name="Otillar R."/>
            <person name="Spatafora J.W."/>
            <person name="Yadav J.S."/>
            <person name="Aerts A."/>
            <person name="Benoit I."/>
            <person name="Boyd A."/>
            <person name="Carlson A."/>
            <person name="Copeland A."/>
            <person name="Coutinho P.M."/>
            <person name="de Vries R.P."/>
            <person name="Ferreira P."/>
            <person name="Findley K."/>
            <person name="Foster B."/>
            <person name="Gaskell J."/>
            <person name="Glotzer D."/>
            <person name="Gorecki P."/>
            <person name="Heitman J."/>
            <person name="Hesse C."/>
            <person name="Hori C."/>
            <person name="Igarashi K."/>
            <person name="Jurgens J.A."/>
            <person name="Kallen N."/>
            <person name="Kersten P."/>
            <person name="Kohler A."/>
            <person name="Kuees U."/>
            <person name="Kumar T.K.A."/>
            <person name="Kuo A."/>
            <person name="LaButti K."/>
            <person name="Larrondo L.F."/>
            <person name="Lindquist E."/>
            <person name="Ling A."/>
            <person name="Lombard V."/>
            <person name="Lucas S."/>
            <person name="Lundell T."/>
            <person name="Martin R."/>
            <person name="McLaughlin D.J."/>
            <person name="Morgenstern I."/>
            <person name="Morin E."/>
            <person name="Murat C."/>
            <person name="Nagy L.G."/>
            <person name="Nolan M."/>
            <person name="Ohm R.A."/>
            <person name="Patyshakuliyeva A."/>
            <person name="Rokas A."/>
            <person name="Ruiz-Duenas F.J."/>
            <person name="Sabat G."/>
            <person name="Salamov A."/>
            <person name="Samejima M."/>
            <person name="Schmutz J."/>
            <person name="Slot J.C."/>
            <person name="St John F."/>
            <person name="Stenlid J."/>
            <person name="Sun H."/>
            <person name="Sun S."/>
            <person name="Syed K."/>
            <person name="Tsang A."/>
            <person name="Wiebenga A."/>
            <person name="Young D."/>
            <person name="Pisabarro A."/>
            <person name="Eastwood D.C."/>
            <person name="Martin F."/>
            <person name="Cullen D."/>
            <person name="Grigoriev I.V."/>
            <person name="Hibbett D.S."/>
        </authorList>
    </citation>
    <scope>NUCLEOTIDE SEQUENCE [LARGE SCALE GENOMIC DNA]</scope>
    <source>
        <strain evidence="2 3">ATCC 11539</strain>
    </source>
</reference>
<accession>S7Q0B2</accession>
<dbReference type="RefSeq" id="XP_007868611.1">
    <property type="nucleotide sequence ID" value="XM_007870420.1"/>
</dbReference>
<dbReference type="GeneID" id="19298403"/>
<sequence length="59" mass="6334">MGYFSSSPGSSQVKSEDGVEMGTEKRKGKCNGFLRITASDDAAHPLFAGQRVVVHVEHP</sequence>
<dbReference type="HOGENOM" id="CLU_2960983_0_0_1"/>
<evidence type="ECO:0000313" key="2">
    <source>
        <dbReference type="EMBL" id="EPQ53356.1"/>
    </source>
</evidence>
<dbReference type="EMBL" id="KB469306">
    <property type="protein sequence ID" value="EPQ53356.1"/>
    <property type="molecule type" value="Genomic_DNA"/>
</dbReference>
<proteinExistence type="predicted"/>
<feature type="region of interest" description="Disordered" evidence="1">
    <location>
        <begin position="1"/>
        <end position="25"/>
    </location>
</feature>
<gene>
    <name evidence="2" type="ORF">GLOTRDRAFT_100923</name>
</gene>